<protein>
    <submittedName>
        <fullName evidence="2">Uncharacterized protein</fullName>
    </submittedName>
</protein>
<comment type="caution">
    <text evidence="2">The sequence shown here is derived from an EMBL/GenBank/DDBJ whole genome shotgun (WGS) entry which is preliminary data.</text>
</comment>
<sequence length="178" mass="19622">MPGRGRCRKRRAQEALPPIEGPSDSQKSGNRTIDFQSIIAQSGILPAVSTAECDSVGYTSPPLDHIKHPSIPQSVVQNRPFMQQPLIDSSAIPNTAALQQVRPSNDDLAIHVPNQIKQQIMHGEYINLAILLKGTFELNSLCSGVCLTLNSESRFETKQSESKDKIMSIKKWTDAFLI</sequence>
<dbReference type="EMBL" id="JAIWYP010000003">
    <property type="protein sequence ID" value="KAH3850214.1"/>
    <property type="molecule type" value="Genomic_DNA"/>
</dbReference>
<evidence type="ECO:0000256" key="1">
    <source>
        <dbReference type="SAM" id="MobiDB-lite"/>
    </source>
</evidence>
<keyword evidence="3" id="KW-1185">Reference proteome</keyword>
<name>A0A9D4R0C7_DREPO</name>
<feature type="region of interest" description="Disordered" evidence="1">
    <location>
        <begin position="1"/>
        <end position="30"/>
    </location>
</feature>
<gene>
    <name evidence="2" type="ORF">DPMN_092621</name>
</gene>
<reference evidence="2" key="2">
    <citation type="submission" date="2020-11" db="EMBL/GenBank/DDBJ databases">
        <authorList>
            <person name="McCartney M.A."/>
            <person name="Auch B."/>
            <person name="Kono T."/>
            <person name="Mallez S."/>
            <person name="Becker A."/>
            <person name="Gohl D.M."/>
            <person name="Silverstein K.A.T."/>
            <person name="Koren S."/>
            <person name="Bechman K.B."/>
            <person name="Herman A."/>
            <person name="Abrahante J.E."/>
            <person name="Garbe J."/>
        </authorList>
    </citation>
    <scope>NUCLEOTIDE SEQUENCE</scope>
    <source>
        <strain evidence="2">Duluth1</strain>
        <tissue evidence="2">Whole animal</tissue>
    </source>
</reference>
<dbReference type="AlphaFoldDB" id="A0A9D4R0C7"/>
<dbReference type="Proteomes" id="UP000828390">
    <property type="component" value="Unassembled WGS sequence"/>
</dbReference>
<feature type="compositionally biased region" description="Basic residues" evidence="1">
    <location>
        <begin position="1"/>
        <end position="11"/>
    </location>
</feature>
<accession>A0A9D4R0C7</accession>
<evidence type="ECO:0000313" key="2">
    <source>
        <dbReference type="EMBL" id="KAH3850214.1"/>
    </source>
</evidence>
<reference evidence="2" key="1">
    <citation type="journal article" date="2019" name="bioRxiv">
        <title>The Genome of the Zebra Mussel, Dreissena polymorpha: A Resource for Invasive Species Research.</title>
        <authorList>
            <person name="McCartney M.A."/>
            <person name="Auch B."/>
            <person name="Kono T."/>
            <person name="Mallez S."/>
            <person name="Zhang Y."/>
            <person name="Obille A."/>
            <person name="Becker A."/>
            <person name="Abrahante J.E."/>
            <person name="Garbe J."/>
            <person name="Badalamenti J.P."/>
            <person name="Herman A."/>
            <person name="Mangelson H."/>
            <person name="Liachko I."/>
            <person name="Sullivan S."/>
            <person name="Sone E.D."/>
            <person name="Koren S."/>
            <person name="Silverstein K.A.T."/>
            <person name="Beckman K.B."/>
            <person name="Gohl D.M."/>
        </authorList>
    </citation>
    <scope>NUCLEOTIDE SEQUENCE</scope>
    <source>
        <strain evidence="2">Duluth1</strain>
        <tissue evidence="2">Whole animal</tissue>
    </source>
</reference>
<organism evidence="2 3">
    <name type="scientific">Dreissena polymorpha</name>
    <name type="common">Zebra mussel</name>
    <name type="synonym">Mytilus polymorpha</name>
    <dbReference type="NCBI Taxonomy" id="45954"/>
    <lineage>
        <taxon>Eukaryota</taxon>
        <taxon>Metazoa</taxon>
        <taxon>Spiralia</taxon>
        <taxon>Lophotrochozoa</taxon>
        <taxon>Mollusca</taxon>
        <taxon>Bivalvia</taxon>
        <taxon>Autobranchia</taxon>
        <taxon>Heteroconchia</taxon>
        <taxon>Euheterodonta</taxon>
        <taxon>Imparidentia</taxon>
        <taxon>Neoheterodontei</taxon>
        <taxon>Myida</taxon>
        <taxon>Dreissenoidea</taxon>
        <taxon>Dreissenidae</taxon>
        <taxon>Dreissena</taxon>
    </lineage>
</organism>
<evidence type="ECO:0000313" key="3">
    <source>
        <dbReference type="Proteomes" id="UP000828390"/>
    </source>
</evidence>
<proteinExistence type="predicted"/>